<feature type="transmembrane region" description="Helical" evidence="1">
    <location>
        <begin position="189"/>
        <end position="208"/>
    </location>
</feature>
<evidence type="ECO:0000259" key="3">
    <source>
        <dbReference type="PROSITE" id="PS50113"/>
    </source>
</evidence>
<feature type="transmembrane region" description="Helical" evidence="1">
    <location>
        <begin position="12"/>
        <end position="37"/>
    </location>
</feature>
<dbReference type="Pfam" id="PF00990">
    <property type="entry name" value="GGDEF"/>
    <property type="match status" value="1"/>
</dbReference>
<keyword evidence="5" id="KW-0548">Nucleotidyltransferase</keyword>
<feature type="domain" description="PAC" evidence="3">
    <location>
        <begin position="507"/>
        <end position="559"/>
    </location>
</feature>
<keyword evidence="5" id="KW-0808">Transferase</keyword>
<organism evidence="5">
    <name type="scientific">mine drainage metagenome</name>
    <dbReference type="NCBI Taxonomy" id="410659"/>
    <lineage>
        <taxon>unclassified sequences</taxon>
        <taxon>metagenomes</taxon>
        <taxon>ecological metagenomes</taxon>
    </lineage>
</organism>
<feature type="transmembrane region" description="Helical" evidence="1">
    <location>
        <begin position="157"/>
        <end position="177"/>
    </location>
</feature>
<dbReference type="AlphaFoldDB" id="A0A1J5SYQ3"/>
<proteinExistence type="predicted"/>
<dbReference type="FunFam" id="3.30.70.270:FF:000001">
    <property type="entry name" value="Diguanylate cyclase domain protein"/>
    <property type="match status" value="1"/>
</dbReference>
<dbReference type="PANTHER" id="PTHR44757:SF2">
    <property type="entry name" value="BIOFILM ARCHITECTURE MAINTENANCE PROTEIN MBAA"/>
    <property type="match status" value="1"/>
</dbReference>
<keyword evidence="1" id="KW-0472">Membrane</keyword>
<dbReference type="PANTHER" id="PTHR44757">
    <property type="entry name" value="DIGUANYLATE CYCLASE DGCP"/>
    <property type="match status" value="1"/>
</dbReference>
<dbReference type="PROSITE" id="PS50887">
    <property type="entry name" value="GGDEF"/>
    <property type="match status" value="1"/>
</dbReference>
<dbReference type="InterPro" id="IPR029787">
    <property type="entry name" value="Nucleotide_cyclase"/>
</dbReference>
<dbReference type="InterPro" id="IPR052155">
    <property type="entry name" value="Biofilm_reg_signaling"/>
</dbReference>
<feature type="domain" description="PAS" evidence="2">
    <location>
        <begin position="302"/>
        <end position="336"/>
    </location>
</feature>
<gene>
    <name evidence="5" type="primary">ydaM_4</name>
    <name evidence="5" type="ORF">GALL_48570</name>
</gene>
<protein>
    <submittedName>
        <fullName evidence="5">Putative diguanylate cyclase YdaM</fullName>
        <ecNumber evidence="5">2.7.7.65</ecNumber>
    </submittedName>
</protein>
<dbReference type="InterPro" id="IPR000700">
    <property type="entry name" value="PAS-assoc_C"/>
</dbReference>
<feature type="domain" description="PAC" evidence="3">
    <location>
        <begin position="380"/>
        <end position="432"/>
    </location>
</feature>
<dbReference type="InterPro" id="IPR043128">
    <property type="entry name" value="Rev_trsase/Diguanyl_cyclase"/>
</dbReference>
<dbReference type="Pfam" id="PF08448">
    <property type="entry name" value="PAS_4"/>
    <property type="match status" value="1"/>
</dbReference>
<reference evidence="5" key="1">
    <citation type="submission" date="2016-10" db="EMBL/GenBank/DDBJ databases">
        <title>Sequence of Gallionella enrichment culture.</title>
        <authorList>
            <person name="Poehlein A."/>
            <person name="Muehling M."/>
            <person name="Daniel R."/>
        </authorList>
    </citation>
    <scope>NUCLEOTIDE SEQUENCE</scope>
</reference>
<comment type="caution">
    <text evidence="5">The sequence shown here is derived from an EMBL/GenBank/DDBJ whole genome shotgun (WGS) entry which is preliminary data.</text>
</comment>
<dbReference type="PROSITE" id="PS50113">
    <property type="entry name" value="PAC"/>
    <property type="match status" value="2"/>
</dbReference>
<dbReference type="InterPro" id="IPR001610">
    <property type="entry name" value="PAC"/>
</dbReference>
<dbReference type="PROSITE" id="PS50112">
    <property type="entry name" value="PAS"/>
    <property type="match status" value="2"/>
</dbReference>
<dbReference type="CDD" id="cd01949">
    <property type="entry name" value="GGDEF"/>
    <property type="match status" value="1"/>
</dbReference>
<evidence type="ECO:0000313" key="5">
    <source>
        <dbReference type="EMBL" id="OIR13722.1"/>
    </source>
</evidence>
<feature type="transmembrane region" description="Helical" evidence="1">
    <location>
        <begin position="49"/>
        <end position="70"/>
    </location>
</feature>
<dbReference type="SUPFAM" id="SSF55073">
    <property type="entry name" value="Nucleotide cyclase"/>
    <property type="match status" value="1"/>
</dbReference>
<feature type="domain" description="GGDEF" evidence="4">
    <location>
        <begin position="591"/>
        <end position="725"/>
    </location>
</feature>
<accession>A0A1J5SYQ3</accession>
<dbReference type="Pfam" id="PF13426">
    <property type="entry name" value="PAS_9"/>
    <property type="match status" value="1"/>
</dbReference>
<dbReference type="Gene3D" id="3.30.70.270">
    <property type="match status" value="1"/>
</dbReference>
<feature type="domain" description="PAS" evidence="2">
    <location>
        <begin position="433"/>
        <end position="504"/>
    </location>
</feature>
<dbReference type="SMART" id="SM00091">
    <property type="entry name" value="PAS"/>
    <property type="match status" value="2"/>
</dbReference>
<dbReference type="SUPFAM" id="SSF55785">
    <property type="entry name" value="PYP-like sensor domain (PAS domain)"/>
    <property type="match status" value="2"/>
</dbReference>
<dbReference type="InterPro" id="IPR013656">
    <property type="entry name" value="PAS_4"/>
</dbReference>
<evidence type="ECO:0000259" key="4">
    <source>
        <dbReference type="PROSITE" id="PS50887"/>
    </source>
</evidence>
<evidence type="ECO:0000259" key="2">
    <source>
        <dbReference type="PROSITE" id="PS50112"/>
    </source>
</evidence>
<feature type="transmembrane region" description="Helical" evidence="1">
    <location>
        <begin position="82"/>
        <end position="104"/>
    </location>
</feature>
<feature type="transmembrane region" description="Helical" evidence="1">
    <location>
        <begin position="260"/>
        <end position="282"/>
    </location>
</feature>
<dbReference type="EMBL" id="MLJW01000013">
    <property type="protein sequence ID" value="OIR13722.1"/>
    <property type="molecule type" value="Genomic_DNA"/>
</dbReference>
<dbReference type="NCBIfam" id="TIGR00254">
    <property type="entry name" value="GGDEF"/>
    <property type="match status" value="1"/>
</dbReference>
<keyword evidence="1" id="KW-0812">Transmembrane</keyword>
<dbReference type="SMART" id="SM00267">
    <property type="entry name" value="GGDEF"/>
    <property type="match status" value="1"/>
</dbReference>
<dbReference type="InterPro" id="IPR000014">
    <property type="entry name" value="PAS"/>
</dbReference>
<name>A0A1J5SYQ3_9ZZZZ</name>
<dbReference type="SMART" id="SM00086">
    <property type="entry name" value="PAC"/>
    <property type="match status" value="2"/>
</dbReference>
<feature type="transmembrane region" description="Helical" evidence="1">
    <location>
        <begin position="124"/>
        <end position="145"/>
    </location>
</feature>
<evidence type="ECO:0000256" key="1">
    <source>
        <dbReference type="SAM" id="Phobius"/>
    </source>
</evidence>
<dbReference type="GO" id="GO:0052621">
    <property type="term" value="F:diguanylate cyclase activity"/>
    <property type="evidence" value="ECO:0007669"/>
    <property type="project" value="UniProtKB-EC"/>
</dbReference>
<dbReference type="InterPro" id="IPR000160">
    <property type="entry name" value="GGDEF_dom"/>
</dbReference>
<dbReference type="InterPro" id="IPR035965">
    <property type="entry name" value="PAS-like_dom_sf"/>
</dbReference>
<dbReference type="EC" id="2.7.7.65" evidence="5"/>
<feature type="transmembrane region" description="Helical" evidence="1">
    <location>
        <begin position="229"/>
        <end position="248"/>
    </location>
</feature>
<dbReference type="CDD" id="cd00130">
    <property type="entry name" value="PAS"/>
    <property type="match status" value="2"/>
</dbReference>
<keyword evidence="1" id="KW-1133">Transmembrane helix</keyword>
<sequence>MDAPAPRRIYRLFDFVPHAVSAIAVATGVLVIIGWIFDLSPFKSALPGLVAMKANTAVGFILSGVALWGFETGIPGRPLRTIAQACAGLVLLLGIGTLVEYLSGIDLGIDQLLIEEVTHLPGDIPGRMALNTVLSFIGLGTALLLLSTGQGGRVVPIHALAMAPLILGGSSVIGYGYDIEDFLRERLNYTPMSIHAATIFVLLAVGILNARADYPLRRFAAGNTPAGVMVRRLLPAAIAFTLATGWLIQQGYRAGYFGETFLLALFTATSIAGLAALILAIAGKLYDTAMLRERAEQALRENEEQLNTIISILPTGLWVLDAEGKVTFANPAAQRIWADVRYVELGRLGEYKGWRTDNGNPIGAHEWAGARAVEKGETCIEEEVEIESFDGAHKIILDSAVPLRRPDGSIRGAITINQDITERKRIADELRRSAKEIEDLYDHAPCGYHSLDENGTFTRINHTELAWLGLNRDEVIGKLKFSDLLTSSSLQTFQENFPRFKQNGYVHDLEFELKRKDGSLLPVLLSATAIYDASGRYVMSRSTLFDLTDRKKLERELEHQARTDMLTGLNNRRHFFELAEQELTRSRRHGKPFSLLMLDLDNFKSVNDTYGHHIGDMALQKLSEVATRTLREIDILGRLGGEEFAGLLPETTGTQALEVAERLRQAVERAIVTLEDGSPLHVTVSIGLASLQTGDADVDTVLKRADAALYQAKHSGRNRVCREATAPS</sequence>
<dbReference type="Gene3D" id="3.30.450.20">
    <property type="entry name" value="PAS domain"/>
    <property type="match status" value="2"/>
</dbReference>
<dbReference type="NCBIfam" id="TIGR00229">
    <property type="entry name" value="sensory_box"/>
    <property type="match status" value="1"/>
</dbReference>